<evidence type="ECO:0000313" key="13">
    <source>
        <dbReference type="Proteomes" id="UP000317708"/>
    </source>
</evidence>
<dbReference type="GO" id="GO:0009007">
    <property type="term" value="F:site-specific DNA-methyltransferase (adenine-specific) activity"/>
    <property type="evidence" value="ECO:0007669"/>
    <property type="project" value="UniProtKB-EC"/>
</dbReference>
<evidence type="ECO:0000256" key="1">
    <source>
        <dbReference type="ARBA" id="ARBA00011900"/>
    </source>
</evidence>
<evidence type="ECO:0000256" key="5">
    <source>
        <dbReference type="ARBA" id="ARBA00022747"/>
    </source>
</evidence>
<feature type="domain" description="DUF7149" evidence="10">
    <location>
        <begin position="7"/>
        <end position="239"/>
    </location>
</feature>
<dbReference type="GO" id="GO:0032259">
    <property type="term" value="P:methylation"/>
    <property type="evidence" value="ECO:0007669"/>
    <property type="project" value="UniProtKB-KW"/>
</dbReference>
<evidence type="ECO:0000256" key="2">
    <source>
        <dbReference type="ARBA" id="ARBA00022603"/>
    </source>
</evidence>
<dbReference type="PANTHER" id="PTHR33841">
    <property type="entry name" value="DNA METHYLTRANSFERASE YEEA-RELATED"/>
    <property type="match status" value="1"/>
</dbReference>
<proteinExistence type="predicted"/>
<dbReference type="InterPro" id="IPR002052">
    <property type="entry name" value="DNA_methylase_N6_adenine_CS"/>
</dbReference>
<dbReference type="Pfam" id="PF23653">
    <property type="entry name" value="DUF7149"/>
    <property type="match status" value="1"/>
</dbReference>
<dbReference type="GO" id="GO:0003677">
    <property type="term" value="F:DNA binding"/>
    <property type="evidence" value="ECO:0007669"/>
    <property type="project" value="UniProtKB-KW"/>
</dbReference>
<dbReference type="Gene3D" id="3.40.50.150">
    <property type="entry name" value="Vaccinia Virus protein VP39"/>
    <property type="match status" value="1"/>
</dbReference>
<accession>A0A552EAM7</accession>
<dbReference type="Pfam" id="PF25120">
    <property type="entry name" value="DUF7814"/>
    <property type="match status" value="1"/>
</dbReference>
<organism evidence="12 13">
    <name type="scientific">Microcystis aeruginosa Ma_MB_S_20031200_S102</name>
    <dbReference type="NCBI Taxonomy" id="2486254"/>
    <lineage>
        <taxon>Bacteria</taxon>
        <taxon>Bacillati</taxon>
        <taxon>Cyanobacteriota</taxon>
        <taxon>Cyanophyceae</taxon>
        <taxon>Oscillatoriophycideae</taxon>
        <taxon>Chroococcales</taxon>
        <taxon>Microcystaceae</taxon>
        <taxon>Microcystis</taxon>
    </lineage>
</organism>
<dbReference type="InterPro" id="IPR029063">
    <property type="entry name" value="SAM-dependent_MTases_sf"/>
</dbReference>
<keyword evidence="6" id="KW-0238">DNA-binding</keyword>
<sequence>MKTENFSPRQALNKAFLRVKPSRSQVEKFQTHLGQLLGSINETESEEFHKNLLADFLKQSYYSPQHFINTKGRNDLVIHNGKESRDSVGVILEVKKPSNKSEMLRRDKLNCKALQELLLYFLRERITEKNLEIKHLIATNIYEWFIFDGNIFERLFAQNQELVRQFNDFETGRLTGKTTDFFYKQIGEPFLNSILDSLTYTYFDLWEYTQTIREDEHNLISLYKIFSPEHLLKLPFANDSNSLDKNFYGELLHIIGLTERKEGGTKLIRHPQPAARQPGSLLENAISQVDSLDKISRLPNPEEFGETEEERLFNIGLELGITWINRILFLKLLEAQIIRYHRGDKSLGFLNLSKIADYDDLNRLFFSVLAKKQLERSKDIQNIYTQVPYLNSSLFEPTDLEQSTIVISNLRSENIEIFAGTVLKDSQGKKRTGEINALAYLFEFLSAYDFSSEGGEAIQEDNKTLINASVLGLIFEKINGYKDGSFFTPGFITMYMCRETIRRAVIEKFNQSQGWDCQTIKDVYNRIKDKTAANAIINSLKICDPAVGSGHFLVSALNEIIAIKSELQILVDKEGKTLRDYRVEVVNDELIVTDDDGNLFEYNPRNRESQRVQETLFQEKQRLIEGCLFGVDINPNSVKICRLRLWIELLKNAYYKADNELETLPNIDINIKVGNSLISRFGLSNDLQVFSRKSRLSIESYKDAVRVYRNAEDKSQKREMERLISEIKSSFRQTLQGDNPLKKRLRGLETDLYSLENQILLFEESPKEKKAREKKISQLRNEIDKLRPQLEEIESGKIYHNAFEWRFEFPEVLDDKGNFIGFDVIIGNPPYIRQEELKNIKPILQKSYQSYTGIADLFVYFYERGLQILKTKGYLTYISSNKYFRSGYGEKLRQLLSDSTKIFNLIDFGDFPVFEEATAYPSIIALSKDKCNGNQFKALAWDKHKDQNITQFATILEQDYLTITQANLSADGWKLESSQTLDLLAKLQNNGNPLEEIAGKIFIGIKTGLNEAFVIDKITRDRLISEHPSSEEVIKPFLRGRDVKRWRIDFAEQYLIKIESSENKSHPWSDKGNIEAEAIFAQTYPAIYARFQEFRDKLIKRDDQGRFFWELRSCKYWQEFEQPKIIYPDIYESQSFMIELNKFYLGNTVYFMPINELWLCGLLNSVVIEWFYSYISNKVRGGYLRAFTDYIRKIPIASATETQKQAIEYLVKQCLEAKGKEVKELETKINQIVYKLYGLSEEEIRIIEGEIK</sequence>
<evidence type="ECO:0000256" key="3">
    <source>
        <dbReference type="ARBA" id="ARBA00022679"/>
    </source>
</evidence>
<feature type="domain" description="DUF7814" evidence="11">
    <location>
        <begin position="240"/>
        <end position="466"/>
    </location>
</feature>
<dbReference type="Pfam" id="PF12950">
    <property type="entry name" value="TaqI_C"/>
    <property type="match status" value="1"/>
</dbReference>
<dbReference type="InterPro" id="IPR055573">
    <property type="entry name" value="DUF7149"/>
</dbReference>
<comment type="caution">
    <text evidence="12">The sequence shown here is derived from an EMBL/GenBank/DDBJ whole genome shotgun (WGS) entry which is preliminary data.</text>
</comment>
<dbReference type="InterPro" id="IPR011639">
    <property type="entry name" value="MethylTrfase_TaqI-like_dom"/>
</dbReference>
<keyword evidence="3 12" id="KW-0808">Transferase</keyword>
<evidence type="ECO:0000259" key="11">
    <source>
        <dbReference type="Pfam" id="PF25120"/>
    </source>
</evidence>
<evidence type="ECO:0000313" key="12">
    <source>
        <dbReference type="EMBL" id="TRU31569.1"/>
    </source>
</evidence>
<dbReference type="PRINTS" id="PR00507">
    <property type="entry name" value="N12N6MTFRASE"/>
</dbReference>
<evidence type="ECO:0000259" key="10">
    <source>
        <dbReference type="Pfam" id="PF23653"/>
    </source>
</evidence>
<evidence type="ECO:0000259" key="9">
    <source>
        <dbReference type="Pfam" id="PF12950"/>
    </source>
</evidence>
<evidence type="ECO:0000256" key="7">
    <source>
        <dbReference type="ARBA" id="ARBA00047942"/>
    </source>
</evidence>
<keyword evidence="5" id="KW-0680">Restriction system</keyword>
<dbReference type="AlphaFoldDB" id="A0A552EAM7"/>
<dbReference type="SUPFAM" id="SSF53335">
    <property type="entry name" value="S-adenosyl-L-methionine-dependent methyltransferases"/>
    <property type="match status" value="1"/>
</dbReference>
<dbReference type="Pfam" id="PF07669">
    <property type="entry name" value="Eco57I"/>
    <property type="match status" value="1"/>
</dbReference>
<gene>
    <name evidence="12" type="ORF">EWV92_20355</name>
</gene>
<dbReference type="InterPro" id="IPR025931">
    <property type="entry name" value="TaqI_C"/>
</dbReference>
<evidence type="ECO:0000259" key="8">
    <source>
        <dbReference type="Pfam" id="PF07669"/>
    </source>
</evidence>
<keyword evidence="4" id="KW-0949">S-adenosyl-L-methionine</keyword>
<reference evidence="12 13" key="1">
    <citation type="submission" date="2019-01" db="EMBL/GenBank/DDBJ databases">
        <title>Coherence of Microcystis species and biogeography revealed through population genomics.</title>
        <authorList>
            <person name="Perez-Carrascal O.M."/>
            <person name="Terrat Y."/>
            <person name="Giani A."/>
            <person name="Fortin N."/>
            <person name="Tromas N."/>
            <person name="Shapiro B.J."/>
        </authorList>
    </citation>
    <scope>NUCLEOTIDE SEQUENCE [LARGE SCALE GENOMIC DNA]</scope>
    <source>
        <strain evidence="12">Ma_MB_S_20031200_S102</strain>
    </source>
</reference>
<dbReference type="GO" id="GO:0009307">
    <property type="term" value="P:DNA restriction-modification system"/>
    <property type="evidence" value="ECO:0007669"/>
    <property type="project" value="UniProtKB-KW"/>
</dbReference>
<dbReference type="PROSITE" id="PS00092">
    <property type="entry name" value="N6_MTASE"/>
    <property type="match status" value="1"/>
</dbReference>
<dbReference type="EMBL" id="SFBI01000187">
    <property type="protein sequence ID" value="TRU31569.1"/>
    <property type="molecule type" value="Genomic_DNA"/>
</dbReference>
<evidence type="ECO:0000256" key="6">
    <source>
        <dbReference type="ARBA" id="ARBA00023125"/>
    </source>
</evidence>
<feature type="domain" description="Type II methyltransferase M.TaqI-like" evidence="8">
    <location>
        <begin position="627"/>
        <end position="914"/>
    </location>
</feature>
<feature type="domain" description="TaqI-like C-terminal specificity" evidence="9">
    <location>
        <begin position="1035"/>
        <end position="1196"/>
    </location>
</feature>
<dbReference type="PANTHER" id="PTHR33841:SF1">
    <property type="entry name" value="DNA METHYLTRANSFERASE A"/>
    <property type="match status" value="1"/>
</dbReference>
<keyword evidence="2 12" id="KW-0489">Methyltransferase</keyword>
<dbReference type="InterPro" id="IPR050953">
    <property type="entry name" value="N4_N6_ade-DNA_methylase"/>
</dbReference>
<dbReference type="Proteomes" id="UP000317708">
    <property type="component" value="Unassembled WGS sequence"/>
</dbReference>
<comment type="catalytic activity">
    <reaction evidence="7">
        <text>a 2'-deoxyadenosine in DNA + S-adenosyl-L-methionine = an N(6)-methyl-2'-deoxyadenosine in DNA + S-adenosyl-L-homocysteine + H(+)</text>
        <dbReference type="Rhea" id="RHEA:15197"/>
        <dbReference type="Rhea" id="RHEA-COMP:12418"/>
        <dbReference type="Rhea" id="RHEA-COMP:12419"/>
        <dbReference type="ChEBI" id="CHEBI:15378"/>
        <dbReference type="ChEBI" id="CHEBI:57856"/>
        <dbReference type="ChEBI" id="CHEBI:59789"/>
        <dbReference type="ChEBI" id="CHEBI:90615"/>
        <dbReference type="ChEBI" id="CHEBI:90616"/>
        <dbReference type="EC" id="2.1.1.72"/>
    </reaction>
</comment>
<evidence type="ECO:0000256" key="4">
    <source>
        <dbReference type="ARBA" id="ARBA00022691"/>
    </source>
</evidence>
<dbReference type="EC" id="2.1.1.72" evidence="1"/>
<protein>
    <recommendedName>
        <fullName evidence="1">site-specific DNA-methyltransferase (adenine-specific)</fullName>
        <ecNumber evidence="1">2.1.1.72</ecNumber>
    </recommendedName>
</protein>
<dbReference type="InterPro" id="IPR056716">
    <property type="entry name" value="DUF7814"/>
</dbReference>
<name>A0A552EAM7_MICAE</name>